<evidence type="ECO:0000256" key="2">
    <source>
        <dbReference type="ARBA" id="ARBA00022777"/>
    </source>
</evidence>
<keyword evidence="1" id="KW-0808">Transferase</keyword>
<keyword evidence="8" id="KW-1185">Reference proteome</keyword>
<dbReference type="Proteomes" id="UP000305778">
    <property type="component" value="Unassembled WGS sequence"/>
</dbReference>
<comment type="caution">
    <text evidence="7">The sequence shown here is derived from an EMBL/GenBank/DDBJ whole genome shotgun (WGS) entry which is preliminary data.</text>
</comment>
<evidence type="ECO:0000256" key="5">
    <source>
        <dbReference type="SAM" id="Phobius"/>
    </source>
</evidence>
<dbReference type="EMBL" id="SUMC01000026">
    <property type="protein sequence ID" value="TKA08969.1"/>
    <property type="molecule type" value="Genomic_DNA"/>
</dbReference>
<accession>A0A4V6WJ89</accession>
<dbReference type="InterPro" id="IPR036890">
    <property type="entry name" value="HATPase_C_sf"/>
</dbReference>
<proteinExistence type="predicted"/>
<dbReference type="PANTHER" id="PTHR24421">
    <property type="entry name" value="NITRATE/NITRITE SENSOR PROTEIN NARX-RELATED"/>
    <property type="match status" value="1"/>
</dbReference>
<dbReference type="Gene3D" id="3.30.565.10">
    <property type="entry name" value="Histidine kinase-like ATPase, C-terminal domain"/>
    <property type="match status" value="1"/>
</dbReference>
<evidence type="ECO:0000313" key="8">
    <source>
        <dbReference type="Proteomes" id="UP000305778"/>
    </source>
</evidence>
<dbReference type="InterPro" id="IPR003594">
    <property type="entry name" value="HATPase_dom"/>
</dbReference>
<dbReference type="AlphaFoldDB" id="A0A4V6WJ89"/>
<dbReference type="InterPro" id="IPR050482">
    <property type="entry name" value="Sensor_HK_TwoCompSys"/>
</dbReference>
<organism evidence="7 8">
    <name type="scientific">Actinacidiphila oryziradicis</name>
    <dbReference type="NCBI Taxonomy" id="2571141"/>
    <lineage>
        <taxon>Bacteria</taxon>
        <taxon>Bacillati</taxon>
        <taxon>Actinomycetota</taxon>
        <taxon>Actinomycetes</taxon>
        <taxon>Kitasatosporales</taxon>
        <taxon>Streptomycetaceae</taxon>
        <taxon>Actinacidiphila</taxon>
    </lineage>
</organism>
<feature type="transmembrane region" description="Helical" evidence="5">
    <location>
        <begin position="119"/>
        <end position="136"/>
    </location>
</feature>
<gene>
    <name evidence="7" type="ORF">FCI23_25665</name>
</gene>
<dbReference type="SUPFAM" id="SSF55874">
    <property type="entry name" value="ATPase domain of HSP90 chaperone/DNA topoisomerase II/histidine kinase"/>
    <property type="match status" value="1"/>
</dbReference>
<feature type="region of interest" description="Disordered" evidence="4">
    <location>
        <begin position="1"/>
        <end position="25"/>
    </location>
</feature>
<dbReference type="GO" id="GO:0016020">
    <property type="term" value="C:membrane"/>
    <property type="evidence" value="ECO:0007669"/>
    <property type="project" value="InterPro"/>
</dbReference>
<dbReference type="OrthoDB" id="5241784at2"/>
<keyword evidence="5" id="KW-1133">Transmembrane helix</keyword>
<dbReference type="GO" id="GO:0046983">
    <property type="term" value="F:protein dimerization activity"/>
    <property type="evidence" value="ECO:0007669"/>
    <property type="project" value="InterPro"/>
</dbReference>
<keyword evidence="2 7" id="KW-0418">Kinase</keyword>
<protein>
    <submittedName>
        <fullName evidence="7">Sensor histidine kinase</fullName>
    </submittedName>
</protein>
<evidence type="ECO:0000256" key="1">
    <source>
        <dbReference type="ARBA" id="ARBA00022679"/>
    </source>
</evidence>
<dbReference type="InterPro" id="IPR011712">
    <property type="entry name" value="Sig_transdc_His_kin_sub3_dim/P"/>
</dbReference>
<feature type="domain" description="Histidine kinase/HSP90-like ATPase" evidence="6">
    <location>
        <begin position="331"/>
        <end position="422"/>
    </location>
</feature>
<dbReference type="PANTHER" id="PTHR24421:SF63">
    <property type="entry name" value="SENSOR HISTIDINE KINASE DESK"/>
    <property type="match status" value="1"/>
</dbReference>
<dbReference type="Pfam" id="PF07730">
    <property type="entry name" value="HisKA_3"/>
    <property type="match status" value="1"/>
</dbReference>
<feature type="transmembrane region" description="Helical" evidence="5">
    <location>
        <begin position="59"/>
        <end position="75"/>
    </location>
</feature>
<keyword evidence="5" id="KW-0812">Transmembrane</keyword>
<dbReference type="GO" id="GO:0000155">
    <property type="term" value="F:phosphorelay sensor kinase activity"/>
    <property type="evidence" value="ECO:0007669"/>
    <property type="project" value="InterPro"/>
</dbReference>
<dbReference type="CDD" id="cd16917">
    <property type="entry name" value="HATPase_UhpB-NarQ-NarX-like"/>
    <property type="match status" value="1"/>
</dbReference>
<sequence>MSPCSSSTSCSSRAARRGCTARTPGRPELLSVTKQSWPPWREAGAGPFLGRSPDERRQALIKLAWISVWMLYLGSPISDLLDRHHALPAAICGWAGLVVFVTGYLSVALFRTNQLRQPGRVLASLAFLATLSVVLSLTFGEAWLVLFVYTAVAFGAALPPRQARWAITACAGVLAGAGALVHADNDLMPGLLIPCLLSGLAMSGVRQLVFTMRELREARETIAHFAATEERLRLARDLHDLLGHSLSLITLKSELAGRMLPDRLDDAAVQVADIERVSRQALVDVREAVSGYRRPTFAVELAGARTALHAAGIHADLEHALDPLPATLAPDEESALAWAVREAVTNVVRHSHATRCTIALTEDAENACLTVSDNGRGPDPSSGLGNGLTGLDERLVLAGGRLRVTPGPGSGFALRAYVPLRAARSYSAGAE</sequence>
<name>A0A4V6WJ89_9ACTN</name>
<dbReference type="SMART" id="SM00387">
    <property type="entry name" value="HATPase_c"/>
    <property type="match status" value="1"/>
</dbReference>
<evidence type="ECO:0000256" key="4">
    <source>
        <dbReference type="SAM" id="MobiDB-lite"/>
    </source>
</evidence>
<feature type="transmembrane region" description="Helical" evidence="5">
    <location>
        <begin position="189"/>
        <end position="209"/>
    </location>
</feature>
<evidence type="ECO:0000259" key="6">
    <source>
        <dbReference type="SMART" id="SM00387"/>
    </source>
</evidence>
<keyword evidence="5" id="KW-0472">Membrane</keyword>
<reference evidence="7 8" key="1">
    <citation type="submission" date="2019-04" db="EMBL/GenBank/DDBJ databases">
        <title>Streptomyces oryziradicis sp. nov., a novel actinomycete isolated from rhizosphere soil of rice (Oryza sativa L.).</title>
        <authorList>
            <person name="Li C."/>
        </authorList>
    </citation>
    <scope>NUCLEOTIDE SEQUENCE [LARGE SCALE GENOMIC DNA]</scope>
    <source>
        <strain evidence="7 8">NEAU-C40</strain>
    </source>
</reference>
<evidence type="ECO:0000313" key="7">
    <source>
        <dbReference type="EMBL" id="TKA08969.1"/>
    </source>
</evidence>
<dbReference type="Pfam" id="PF02518">
    <property type="entry name" value="HATPase_c"/>
    <property type="match status" value="1"/>
</dbReference>
<dbReference type="Gene3D" id="1.20.5.1930">
    <property type="match status" value="1"/>
</dbReference>
<feature type="transmembrane region" description="Helical" evidence="5">
    <location>
        <begin position="165"/>
        <end position="183"/>
    </location>
</feature>
<evidence type="ECO:0000256" key="3">
    <source>
        <dbReference type="ARBA" id="ARBA00023012"/>
    </source>
</evidence>
<feature type="transmembrane region" description="Helical" evidence="5">
    <location>
        <begin position="87"/>
        <end position="107"/>
    </location>
</feature>
<keyword evidence="3" id="KW-0902">Two-component regulatory system</keyword>